<dbReference type="SMART" id="SM00422">
    <property type="entry name" value="HTH_MERR"/>
    <property type="match status" value="1"/>
</dbReference>
<organism evidence="3 4">
    <name type="scientific">Virgibacillus chiguensis</name>
    <dbReference type="NCBI Taxonomy" id="411959"/>
    <lineage>
        <taxon>Bacteria</taxon>
        <taxon>Bacillati</taxon>
        <taxon>Bacillota</taxon>
        <taxon>Bacilli</taxon>
        <taxon>Bacillales</taxon>
        <taxon>Bacillaceae</taxon>
        <taxon>Virgibacillus</taxon>
    </lineage>
</organism>
<dbReference type="InterPro" id="IPR047057">
    <property type="entry name" value="MerR_fam"/>
</dbReference>
<evidence type="ECO:0000313" key="3">
    <source>
        <dbReference type="EMBL" id="SHH25135.1"/>
    </source>
</evidence>
<name>A0A1M5RFN8_9BACI</name>
<accession>A0A1M5RFN8</accession>
<dbReference type="Gene3D" id="1.10.1660.10">
    <property type="match status" value="1"/>
</dbReference>
<dbReference type="SUPFAM" id="SSF46955">
    <property type="entry name" value="Putative DNA-binding domain"/>
    <property type="match status" value="1"/>
</dbReference>
<dbReference type="GO" id="GO:0003677">
    <property type="term" value="F:DNA binding"/>
    <property type="evidence" value="ECO:0007669"/>
    <property type="project" value="UniProtKB-KW"/>
</dbReference>
<evidence type="ECO:0000313" key="4">
    <source>
        <dbReference type="Proteomes" id="UP000184079"/>
    </source>
</evidence>
<feature type="domain" description="HTH merR-type" evidence="2">
    <location>
        <begin position="5"/>
        <end position="74"/>
    </location>
</feature>
<dbReference type="PROSITE" id="PS50937">
    <property type="entry name" value="HTH_MERR_2"/>
    <property type="match status" value="1"/>
</dbReference>
<dbReference type="RefSeq" id="WP_073006980.1">
    <property type="nucleotide sequence ID" value="NZ_FQXD01000005.1"/>
</dbReference>
<keyword evidence="4" id="KW-1185">Reference proteome</keyword>
<dbReference type="EMBL" id="FQXD01000005">
    <property type="protein sequence ID" value="SHH25135.1"/>
    <property type="molecule type" value="Genomic_DNA"/>
</dbReference>
<dbReference type="PANTHER" id="PTHR30204">
    <property type="entry name" value="REDOX-CYCLING DRUG-SENSING TRANSCRIPTIONAL ACTIVATOR SOXR"/>
    <property type="match status" value="1"/>
</dbReference>
<dbReference type="Proteomes" id="UP000184079">
    <property type="component" value="Unassembled WGS sequence"/>
</dbReference>
<reference evidence="4" key="1">
    <citation type="submission" date="2016-11" db="EMBL/GenBank/DDBJ databases">
        <authorList>
            <person name="Varghese N."/>
            <person name="Submissions S."/>
        </authorList>
    </citation>
    <scope>NUCLEOTIDE SEQUENCE [LARGE SCALE GENOMIC DNA]</scope>
    <source>
        <strain evidence="4">CGMCC 1.6496</strain>
    </source>
</reference>
<sequence length="254" mass="30087">MSEAYFTVKQFANMIGITERTLQYYDRKGVLKPTNYTDHGHRLYTHEDIFTAQKIITFKYLGFSLKQIKAHLYESPAKNMQETLKEQKKLLEEKRDHLHHVIRTISRVEKMADMSEINKDLLLAIIHATQTEEDVEQWLANHLSPSAMEKIFMRHLSEEERLEIERKTMVYVHHLQQLYYQGLSPEHADVQMEVAQLLEYIGNLWGEDIFEQINALEIEGDALYHFTLLPKEVESFISQAIDVYMEQMEFEEEC</sequence>
<dbReference type="GO" id="GO:0003700">
    <property type="term" value="F:DNA-binding transcription factor activity"/>
    <property type="evidence" value="ECO:0007669"/>
    <property type="project" value="InterPro"/>
</dbReference>
<dbReference type="InterPro" id="IPR009061">
    <property type="entry name" value="DNA-bd_dom_put_sf"/>
</dbReference>
<gene>
    <name evidence="3" type="ORF">SAMN05421807_105143</name>
</gene>
<dbReference type="AlphaFoldDB" id="A0A1M5RFN8"/>
<dbReference type="CDD" id="cd01106">
    <property type="entry name" value="HTH_TipAL-Mta"/>
    <property type="match status" value="1"/>
</dbReference>
<evidence type="ECO:0000259" key="2">
    <source>
        <dbReference type="PROSITE" id="PS50937"/>
    </source>
</evidence>
<protein>
    <submittedName>
        <fullName evidence="3">DNA-binding transcriptional regulator, MerR family</fullName>
    </submittedName>
</protein>
<evidence type="ECO:0000256" key="1">
    <source>
        <dbReference type="ARBA" id="ARBA00023125"/>
    </source>
</evidence>
<dbReference type="InterPro" id="IPR000551">
    <property type="entry name" value="MerR-type_HTH_dom"/>
</dbReference>
<proteinExistence type="predicted"/>
<dbReference type="Pfam" id="PF13411">
    <property type="entry name" value="MerR_1"/>
    <property type="match status" value="1"/>
</dbReference>
<keyword evidence="1 3" id="KW-0238">DNA-binding</keyword>
<dbReference type="PANTHER" id="PTHR30204:SF96">
    <property type="entry name" value="CHROMOSOME-ANCHORING PROTEIN RACA"/>
    <property type="match status" value="1"/>
</dbReference>